<keyword evidence="5 16" id="KW-0349">Heme</keyword>
<dbReference type="PANTHER" id="PTHR19271">
    <property type="entry name" value="CYTOCHROME B"/>
    <property type="match status" value="1"/>
</dbReference>
<evidence type="ECO:0000256" key="8">
    <source>
        <dbReference type="ARBA" id="ARBA00022723"/>
    </source>
</evidence>
<evidence type="ECO:0000256" key="16">
    <source>
        <dbReference type="RuleBase" id="RU362117"/>
    </source>
</evidence>
<dbReference type="InterPro" id="IPR027387">
    <property type="entry name" value="Cytb/b6-like_sf"/>
</dbReference>
<keyword evidence="13" id="KW-0830">Ubiquinone</keyword>
<keyword evidence="9" id="KW-0999">Mitochondrion inner membrane</keyword>
<evidence type="ECO:0000256" key="12">
    <source>
        <dbReference type="ARBA" id="ARBA00023004"/>
    </source>
</evidence>
<dbReference type="Gene3D" id="1.20.810.10">
    <property type="entry name" value="Cytochrome Bc1 Complex, Chain C"/>
    <property type="match status" value="1"/>
</dbReference>
<keyword evidence="10 16" id="KW-0249">Electron transport</keyword>
<evidence type="ECO:0000256" key="9">
    <source>
        <dbReference type="ARBA" id="ARBA00022792"/>
    </source>
</evidence>
<dbReference type="InterPro" id="IPR016174">
    <property type="entry name" value="Di-haem_cyt_TM"/>
</dbReference>
<dbReference type="PROSITE" id="PS51002">
    <property type="entry name" value="CYTB_NTER"/>
    <property type="match status" value="1"/>
</dbReference>
<keyword evidence="15 16" id="KW-0472">Membrane</keyword>
<evidence type="ECO:0000256" key="4">
    <source>
        <dbReference type="ARBA" id="ARBA00022448"/>
    </source>
</evidence>
<feature type="domain" description="Cytochrome b/b6 N-terminal region profile" evidence="17">
    <location>
        <begin position="1"/>
        <end position="202"/>
    </location>
</feature>
<feature type="transmembrane region" description="Helical" evidence="16">
    <location>
        <begin position="342"/>
        <end position="364"/>
    </location>
</feature>
<keyword evidence="4 16" id="KW-0813">Transport</keyword>
<dbReference type="InterPro" id="IPR005797">
    <property type="entry name" value="Cyt_b/b6_N"/>
</dbReference>
<keyword evidence="14 16" id="KW-0496">Mitochondrion</keyword>
<evidence type="ECO:0000259" key="17">
    <source>
        <dbReference type="PROSITE" id="PS51002"/>
    </source>
</evidence>
<gene>
    <name evidence="19" type="primary">CYTB</name>
</gene>
<feature type="transmembrane region" description="Helical" evidence="16">
    <location>
        <begin position="132"/>
        <end position="159"/>
    </location>
</feature>
<evidence type="ECO:0000256" key="6">
    <source>
        <dbReference type="ARBA" id="ARBA00022660"/>
    </source>
</evidence>
<keyword evidence="7 16" id="KW-0812">Transmembrane</keyword>
<keyword evidence="6 16" id="KW-0679">Respiratory chain</keyword>
<name>A0A1W5PXP6_9BILA</name>
<feature type="transmembrane region" description="Helical" evidence="16">
    <location>
        <begin position="70"/>
        <end position="92"/>
    </location>
</feature>
<geneLocation type="mitochondrion" evidence="19"/>
<evidence type="ECO:0000256" key="2">
    <source>
        <dbReference type="ARBA" id="ARBA00004448"/>
    </source>
</evidence>
<sequence>MLVLKQFKLFLTDLPSPVNLNSMYNFGSMLGLVYVVQMVTGLLLSLFYFVDLSGGYESVVLIMKDLSYGWVVRFMHSFGASVMFICVYLHILRGCLYSGVKMQVVWLTGVFIMMVLMGIAFMGYVLPWGQMSYWGMTVVTSMLGAFPLVGGLITGVLWGSYTAGVVSLSRFFSLHYVLSFVMGGLIALHLLVLHNKGSSNPLGVFSGGDKILFSPSYSFKDSLGFLVVLFLYFLGVFYLAYTLMDETNFEEVNFMSTPVHIKPEWYFLFAYCILRAVESKLGGVILMLMAVGVLAVFGCVSVRCSGSLVVYGINKILIMVWVVSFVMLVYLGGLGVEYPYSGLSVVFTLAYFTCILMLSLVGWLL</sequence>
<dbReference type="InterPro" id="IPR005798">
    <property type="entry name" value="Cyt_b/b6_C"/>
</dbReference>
<evidence type="ECO:0000256" key="10">
    <source>
        <dbReference type="ARBA" id="ARBA00022982"/>
    </source>
</evidence>
<evidence type="ECO:0000259" key="18">
    <source>
        <dbReference type="PROSITE" id="PS51003"/>
    </source>
</evidence>
<accession>A0A1W5PXP6</accession>
<evidence type="ECO:0000256" key="5">
    <source>
        <dbReference type="ARBA" id="ARBA00022617"/>
    </source>
</evidence>
<evidence type="ECO:0000256" key="13">
    <source>
        <dbReference type="ARBA" id="ARBA00023075"/>
    </source>
</evidence>
<dbReference type="Pfam" id="PF00032">
    <property type="entry name" value="Cytochrom_B_C"/>
    <property type="match status" value="1"/>
</dbReference>
<organism evidence="19">
    <name type="scientific">Acanthogyrus cheni</name>
    <dbReference type="NCBI Taxonomy" id="1381719"/>
    <lineage>
        <taxon>Eukaryota</taxon>
        <taxon>Metazoa</taxon>
        <taxon>Spiralia</taxon>
        <taxon>Lophotrochozoa</taxon>
        <taxon>Acanthocephala</taxon>
        <taxon>Eoacanthocephala</taxon>
        <taxon>Gyracanthocephala</taxon>
        <taxon>Quadrigyridae</taxon>
        <taxon>Acanthogyrus</taxon>
    </lineage>
</organism>
<feature type="transmembrane region" description="Helical" evidence="16">
    <location>
        <begin position="29"/>
        <end position="50"/>
    </location>
</feature>
<dbReference type="GO" id="GO:0046872">
    <property type="term" value="F:metal ion binding"/>
    <property type="evidence" value="ECO:0007669"/>
    <property type="project" value="UniProtKB-UniRule"/>
</dbReference>
<feature type="transmembrane region" description="Helical" evidence="16">
    <location>
        <begin position="316"/>
        <end position="336"/>
    </location>
</feature>
<protein>
    <recommendedName>
        <fullName evidence="3 16">Cytochrome b</fullName>
    </recommendedName>
</protein>
<dbReference type="InterPro" id="IPR048259">
    <property type="entry name" value="Cytochrome_b_N_euk/bac"/>
</dbReference>
<dbReference type="SUPFAM" id="SSF81342">
    <property type="entry name" value="Transmembrane di-heme cytochromes"/>
    <property type="match status" value="1"/>
</dbReference>
<comment type="cofactor">
    <cofactor evidence="16">
        <name>heme b</name>
        <dbReference type="ChEBI" id="CHEBI:60344"/>
    </cofactor>
    <text evidence="16">Binds 2 heme groups non-covalently.</text>
</comment>
<evidence type="ECO:0000256" key="11">
    <source>
        <dbReference type="ARBA" id="ARBA00022989"/>
    </source>
</evidence>
<proteinExistence type="inferred from homology"/>
<comment type="function">
    <text evidence="1 16">Component of the ubiquinol-cytochrome c reductase complex (complex III or cytochrome b-c1 complex) that is part of the mitochondrial respiratory chain. The b-c1 complex mediates electron transfer from ubiquinol to cytochrome c. Contributes to the generation of a proton gradient across the mitochondrial membrane that is then used for ATP synthesis.</text>
</comment>
<dbReference type="PANTHER" id="PTHR19271:SF16">
    <property type="entry name" value="CYTOCHROME B"/>
    <property type="match status" value="1"/>
</dbReference>
<comment type="similarity">
    <text evidence="16">Belongs to the cytochrome b family.</text>
</comment>
<dbReference type="GO" id="GO:0016491">
    <property type="term" value="F:oxidoreductase activity"/>
    <property type="evidence" value="ECO:0007669"/>
    <property type="project" value="UniProtKB-UniRule"/>
</dbReference>
<keyword evidence="12 16" id="KW-0408">Iron</keyword>
<dbReference type="InterPro" id="IPR036150">
    <property type="entry name" value="Cyt_b/b6_C_sf"/>
</dbReference>
<evidence type="ECO:0000256" key="7">
    <source>
        <dbReference type="ARBA" id="ARBA00022692"/>
    </source>
</evidence>
<feature type="transmembrane region" description="Helical" evidence="16">
    <location>
        <begin position="171"/>
        <end position="192"/>
    </location>
</feature>
<keyword evidence="11 16" id="KW-1133">Transmembrane helix</keyword>
<evidence type="ECO:0000256" key="15">
    <source>
        <dbReference type="ARBA" id="ARBA00023136"/>
    </source>
</evidence>
<feature type="domain" description="Cytochrome b/b6 C-terminal region profile" evidence="18">
    <location>
        <begin position="203"/>
        <end position="365"/>
    </location>
</feature>
<evidence type="ECO:0000256" key="3">
    <source>
        <dbReference type="ARBA" id="ARBA00013531"/>
    </source>
</evidence>
<comment type="subcellular location">
    <subcellularLocation>
        <location evidence="2">Mitochondrion inner membrane</location>
        <topology evidence="2">Multi-pass membrane protein</topology>
    </subcellularLocation>
</comment>
<dbReference type="GO" id="GO:0005743">
    <property type="term" value="C:mitochondrial inner membrane"/>
    <property type="evidence" value="ECO:0007669"/>
    <property type="project" value="UniProtKB-SubCell"/>
</dbReference>
<feature type="transmembrane region" description="Helical" evidence="16">
    <location>
        <begin position="104"/>
        <end position="126"/>
    </location>
</feature>
<dbReference type="EMBL" id="KX108947">
    <property type="protein sequence ID" value="APH07731.1"/>
    <property type="molecule type" value="Genomic_DNA"/>
</dbReference>
<dbReference type="GO" id="GO:0006122">
    <property type="term" value="P:mitochondrial electron transport, ubiquinol to cytochrome c"/>
    <property type="evidence" value="ECO:0007669"/>
    <property type="project" value="TreeGrafter"/>
</dbReference>
<dbReference type="GO" id="GO:0008121">
    <property type="term" value="F:quinol-cytochrome-c reductase activity"/>
    <property type="evidence" value="ECO:0007669"/>
    <property type="project" value="TreeGrafter"/>
</dbReference>
<dbReference type="Pfam" id="PF00033">
    <property type="entry name" value="Cytochrome_B"/>
    <property type="match status" value="1"/>
</dbReference>
<feature type="transmembrane region" description="Helical" evidence="16">
    <location>
        <begin position="222"/>
        <end position="241"/>
    </location>
</feature>
<evidence type="ECO:0000256" key="14">
    <source>
        <dbReference type="ARBA" id="ARBA00023128"/>
    </source>
</evidence>
<keyword evidence="8 16" id="KW-0479">Metal-binding</keyword>
<evidence type="ECO:0000256" key="1">
    <source>
        <dbReference type="ARBA" id="ARBA00002566"/>
    </source>
</evidence>
<dbReference type="SUPFAM" id="SSF81648">
    <property type="entry name" value="a domain/subunit of cytochrome bc1 complex (Ubiquinol-cytochrome c reductase)"/>
    <property type="match status" value="1"/>
</dbReference>
<evidence type="ECO:0000313" key="19">
    <source>
        <dbReference type="EMBL" id="APH07731.1"/>
    </source>
</evidence>
<dbReference type="AlphaFoldDB" id="A0A1W5PXP6"/>
<reference evidence="19" key="1">
    <citation type="submission" date="2016-04" db="EMBL/GenBank/DDBJ databases">
        <title>The complete mitochondrial genome of Acanthosentis cheni (Acanthocephala: Quadrigyridae).</title>
        <authorList>
            <person name="Song R."/>
        </authorList>
    </citation>
    <scope>NUCLEOTIDE SEQUENCE</scope>
</reference>
<feature type="transmembrane region" description="Helical" evidence="16">
    <location>
        <begin position="283"/>
        <end position="304"/>
    </location>
</feature>
<dbReference type="PROSITE" id="PS51003">
    <property type="entry name" value="CYTB_CTER"/>
    <property type="match status" value="1"/>
</dbReference>
<dbReference type="CDD" id="cd00284">
    <property type="entry name" value="Cytochrome_b_N"/>
    <property type="match status" value="1"/>
</dbReference>